<organism evidence="9 10">
    <name type="scientific">Roseibium aestuarii</name>
    <dbReference type="NCBI Taxonomy" id="2600299"/>
    <lineage>
        <taxon>Bacteria</taxon>
        <taxon>Pseudomonadati</taxon>
        <taxon>Pseudomonadota</taxon>
        <taxon>Alphaproteobacteria</taxon>
        <taxon>Hyphomicrobiales</taxon>
        <taxon>Stappiaceae</taxon>
        <taxon>Roseibium</taxon>
    </lineage>
</organism>
<evidence type="ECO:0000313" key="10">
    <source>
        <dbReference type="Proteomes" id="UP001597327"/>
    </source>
</evidence>
<dbReference type="Gene3D" id="2.40.50.100">
    <property type="match status" value="1"/>
</dbReference>
<dbReference type="EMBL" id="JBHUFA010000002">
    <property type="protein sequence ID" value="MFD1695800.1"/>
    <property type="molecule type" value="Genomic_DNA"/>
</dbReference>
<dbReference type="Pfam" id="PF08402">
    <property type="entry name" value="TOBE_2"/>
    <property type="match status" value="1"/>
</dbReference>
<evidence type="ECO:0000259" key="8">
    <source>
        <dbReference type="PROSITE" id="PS50893"/>
    </source>
</evidence>
<keyword evidence="5 9" id="KW-0067">ATP-binding</keyword>
<dbReference type="InterPro" id="IPR015855">
    <property type="entry name" value="ABC_transpr_MalK-like"/>
</dbReference>
<comment type="similarity">
    <text evidence="1">Belongs to the ABC transporter superfamily.</text>
</comment>
<dbReference type="PROSITE" id="PS50893">
    <property type="entry name" value="ABC_TRANSPORTER_2"/>
    <property type="match status" value="1"/>
</dbReference>
<evidence type="ECO:0000256" key="7">
    <source>
        <dbReference type="ARBA" id="ARBA00023136"/>
    </source>
</evidence>
<feature type="domain" description="ABC transporter" evidence="8">
    <location>
        <begin position="14"/>
        <end position="244"/>
    </location>
</feature>
<dbReference type="Gene3D" id="3.40.50.300">
    <property type="entry name" value="P-loop containing nucleotide triphosphate hydrolases"/>
    <property type="match status" value="1"/>
</dbReference>
<dbReference type="InterPro" id="IPR047641">
    <property type="entry name" value="ABC_transpr_MalK/UgpC-like"/>
</dbReference>
<dbReference type="InterPro" id="IPR013611">
    <property type="entry name" value="Transp-assoc_OB_typ2"/>
</dbReference>
<keyword evidence="10" id="KW-1185">Reference proteome</keyword>
<dbReference type="PANTHER" id="PTHR43875:SF15">
    <property type="entry name" value="TREHALOSE IMPORT ATP-BINDING PROTEIN SUGC"/>
    <property type="match status" value="1"/>
</dbReference>
<dbReference type="RefSeq" id="WP_149893770.1">
    <property type="nucleotide sequence ID" value="NZ_JBHUFA010000002.1"/>
</dbReference>
<dbReference type="Pfam" id="PF00005">
    <property type="entry name" value="ABC_tran"/>
    <property type="match status" value="1"/>
</dbReference>
<protein>
    <submittedName>
        <fullName evidence="9">ABC transporter ATP-binding protein</fullName>
    </submittedName>
</protein>
<keyword evidence="2" id="KW-0813">Transport</keyword>
<keyword evidence="4" id="KW-0547">Nucleotide-binding</keyword>
<evidence type="ECO:0000256" key="5">
    <source>
        <dbReference type="ARBA" id="ARBA00022840"/>
    </source>
</evidence>
<dbReference type="Proteomes" id="UP001597327">
    <property type="component" value="Unassembled WGS sequence"/>
</dbReference>
<evidence type="ECO:0000256" key="1">
    <source>
        <dbReference type="ARBA" id="ARBA00005417"/>
    </source>
</evidence>
<dbReference type="InterPro" id="IPR012340">
    <property type="entry name" value="NA-bd_OB-fold"/>
</dbReference>
<accession>A0ABW4JV39</accession>
<keyword evidence="6" id="KW-1278">Translocase</keyword>
<comment type="caution">
    <text evidence="9">The sequence shown here is derived from an EMBL/GenBank/DDBJ whole genome shotgun (WGS) entry which is preliminary data.</text>
</comment>
<evidence type="ECO:0000256" key="6">
    <source>
        <dbReference type="ARBA" id="ARBA00022967"/>
    </source>
</evidence>
<evidence type="ECO:0000256" key="2">
    <source>
        <dbReference type="ARBA" id="ARBA00022448"/>
    </source>
</evidence>
<evidence type="ECO:0000256" key="4">
    <source>
        <dbReference type="ARBA" id="ARBA00022741"/>
    </source>
</evidence>
<dbReference type="PROSITE" id="PS00211">
    <property type="entry name" value="ABC_TRANSPORTER_1"/>
    <property type="match status" value="1"/>
</dbReference>
<dbReference type="SUPFAM" id="SSF50331">
    <property type="entry name" value="MOP-like"/>
    <property type="match status" value="1"/>
</dbReference>
<dbReference type="InterPro" id="IPR027417">
    <property type="entry name" value="P-loop_NTPase"/>
</dbReference>
<name>A0ABW4JV39_9HYPH</name>
<dbReference type="InterPro" id="IPR003593">
    <property type="entry name" value="AAA+_ATPase"/>
</dbReference>
<keyword evidence="7" id="KW-0472">Membrane</keyword>
<dbReference type="PANTHER" id="PTHR43875">
    <property type="entry name" value="MALTODEXTRIN IMPORT ATP-BINDING PROTEIN MSMX"/>
    <property type="match status" value="1"/>
</dbReference>
<proteinExistence type="inferred from homology"/>
<keyword evidence="3" id="KW-1003">Cell membrane</keyword>
<gene>
    <name evidence="9" type="ORF">ACFSC7_09770</name>
</gene>
<dbReference type="GO" id="GO:0005524">
    <property type="term" value="F:ATP binding"/>
    <property type="evidence" value="ECO:0007669"/>
    <property type="project" value="UniProtKB-KW"/>
</dbReference>
<dbReference type="InterPro" id="IPR003439">
    <property type="entry name" value="ABC_transporter-like_ATP-bd"/>
</dbReference>
<evidence type="ECO:0000313" key="9">
    <source>
        <dbReference type="EMBL" id="MFD1695800.1"/>
    </source>
</evidence>
<evidence type="ECO:0000256" key="3">
    <source>
        <dbReference type="ARBA" id="ARBA00022475"/>
    </source>
</evidence>
<dbReference type="InterPro" id="IPR008995">
    <property type="entry name" value="Mo/tungstate-bd_C_term_dom"/>
</dbReference>
<dbReference type="SMART" id="SM00382">
    <property type="entry name" value="AAA"/>
    <property type="match status" value="1"/>
</dbReference>
<sequence length="362" mass="38935">MSGIADVRVAGQEIRLEHVSKSYGTGLAADDVNLIVPAGSFTVLLGPSGCGKSTTLRMIAGLEETTDGRILIGDRDVTRVGVAQRNLSMVFQSYALFPHLSVAENITFGLKVRKVSRAERQRRLQTVASVLGLEALLERKPGQLSGGQQQRVALGRAIIAEKPVCLMDEPLSNLDAKLRHEMRVEIRALQQQLGFTMVYVTHDQVEAITMADQVVLLNGGRIEQVADPRTLYARPATMFAARFIGTPPMNLIPASALPVEALPRGTRSDDMIGVRPEALILDASGPVRGVVRSVEYLGSDTLVDLDVDGALVQARLPGQDMPAPGTLLAFGHGPDDLHVFDPATGRRREGGVVETGLPRQSN</sequence>
<dbReference type="InterPro" id="IPR017871">
    <property type="entry name" value="ABC_transporter-like_CS"/>
</dbReference>
<dbReference type="Gene3D" id="2.40.50.140">
    <property type="entry name" value="Nucleic acid-binding proteins"/>
    <property type="match status" value="1"/>
</dbReference>
<reference evidence="10" key="1">
    <citation type="journal article" date="2019" name="Int. J. Syst. Evol. Microbiol.">
        <title>The Global Catalogue of Microorganisms (GCM) 10K type strain sequencing project: providing services to taxonomists for standard genome sequencing and annotation.</title>
        <authorList>
            <consortium name="The Broad Institute Genomics Platform"/>
            <consortium name="The Broad Institute Genome Sequencing Center for Infectious Disease"/>
            <person name="Wu L."/>
            <person name="Ma J."/>
        </authorList>
    </citation>
    <scope>NUCLEOTIDE SEQUENCE [LARGE SCALE GENOMIC DNA]</scope>
    <source>
        <strain evidence="10">JCM 3369</strain>
    </source>
</reference>
<dbReference type="SUPFAM" id="SSF52540">
    <property type="entry name" value="P-loop containing nucleoside triphosphate hydrolases"/>
    <property type="match status" value="1"/>
</dbReference>
<dbReference type="CDD" id="cd03301">
    <property type="entry name" value="ABC_MalK_N"/>
    <property type="match status" value="1"/>
</dbReference>